<reference evidence="1 2" key="1">
    <citation type="journal article" date="2019" name="Nat. Microbiol.">
        <title>Mediterranean grassland soil C-N compound turnover is dependent on rainfall and depth, and is mediated by genomically divergent microorganisms.</title>
        <authorList>
            <person name="Diamond S."/>
            <person name="Andeer P.F."/>
            <person name="Li Z."/>
            <person name="Crits-Christoph A."/>
            <person name="Burstein D."/>
            <person name="Anantharaman K."/>
            <person name="Lane K.R."/>
            <person name="Thomas B.C."/>
            <person name="Pan C."/>
            <person name="Northen T.R."/>
            <person name="Banfield J.F."/>
        </authorList>
    </citation>
    <scope>NUCLEOTIDE SEQUENCE [LARGE SCALE GENOMIC DNA]</scope>
    <source>
        <strain evidence="1">WS_11</strain>
    </source>
</reference>
<comment type="caution">
    <text evidence="1">The sequence shown here is derived from an EMBL/GenBank/DDBJ whole genome shotgun (WGS) entry which is preliminary data.</text>
</comment>
<gene>
    <name evidence="1" type="ORF">E6K81_12125</name>
</gene>
<dbReference type="Proteomes" id="UP000319771">
    <property type="component" value="Unassembled WGS sequence"/>
</dbReference>
<name>A0A538U404_UNCEI</name>
<dbReference type="EMBL" id="VBPB01000213">
    <property type="protein sequence ID" value="TMQ70630.1"/>
    <property type="molecule type" value="Genomic_DNA"/>
</dbReference>
<dbReference type="AlphaFoldDB" id="A0A538U404"/>
<accession>A0A538U404</accession>
<protein>
    <submittedName>
        <fullName evidence="1">Lamin tail domain-containing protein</fullName>
    </submittedName>
</protein>
<organism evidence="1 2">
    <name type="scientific">Eiseniibacteriota bacterium</name>
    <dbReference type="NCBI Taxonomy" id="2212470"/>
    <lineage>
        <taxon>Bacteria</taxon>
        <taxon>Candidatus Eiseniibacteriota</taxon>
    </lineage>
</organism>
<proteinExistence type="predicted"/>
<evidence type="ECO:0000313" key="1">
    <source>
        <dbReference type="EMBL" id="TMQ70630.1"/>
    </source>
</evidence>
<sequence>MVVGAVVGPLVILTLCSPPAHPLIAEVFYDAVGDDTGHEFVELFNPAATPFPLAGARLEAGDGAGAGRWSLRWTGARADTIRAGGRFVVGGASVVPAPDAIASLDLQNGPDAVRMIWPDGATEVVGYGVHTLAEYYCGAPAVDAPSGQSLARVPDDSDLGSNAQDFRAATPSPGAANLPGRDAALIGGTLTLVPEQPAPAAAATLAAAVVNRGAEPLAEREVELLVADVGETGDLPLASALVAVPMAPGDTARVQVALPGLAAGKRLLRARARLAGDAAPANDADSLRVRVGLGPLEVTEIQFHPTHGEGEWVEVRNRSGAPLALEGFSLADRHGPPGVPSGGAGALRPESLAVLAQDRLALLVAFPALDRSRVWEVRPWGSLNNGNDSTGVADVVTLRETDGTPCDRVPYGAAGVPAGVPLERRASGDWGPASDPLGSPLAPPRALPPLAARFAVRPRRLAAAGPRVTSVGWDLPWPRGRVAVDLYDLAGRRVAAVLAESTVPGRGERSWSAAELAPGLYLLAMTARAEDGAETTRLIQPLRIEGSAP</sequence>
<evidence type="ECO:0000313" key="2">
    <source>
        <dbReference type="Proteomes" id="UP000319771"/>
    </source>
</evidence>